<feature type="compositionally biased region" description="Polar residues" evidence="6">
    <location>
        <begin position="94"/>
        <end position="114"/>
    </location>
</feature>
<dbReference type="InterPro" id="IPR007219">
    <property type="entry name" value="XnlR_reg_dom"/>
</dbReference>
<accession>A0A1J7IE11</accession>
<evidence type="ECO:0000313" key="8">
    <source>
        <dbReference type="EMBL" id="OIW25653.1"/>
    </source>
</evidence>
<dbReference type="GO" id="GO:0000978">
    <property type="term" value="F:RNA polymerase II cis-regulatory region sequence-specific DNA binding"/>
    <property type="evidence" value="ECO:0007669"/>
    <property type="project" value="TreeGrafter"/>
</dbReference>
<sequence>MDEEQHARKRVRVSVACQKCRNRKSRCDGRYPSCKRCEELGTDCIYTQPESGPTHHRSNISSEVLSRLYALEAKVQSLTPASESQADTIRAATESDTPTRVVNNDPNTTRTTYEVESAPSISGLATPPRDSGPMDGMGEVHLTEATEDSTYFGTSSNAAFIRQLSSGSGSQGGEASKRRDIPSKRPRSHDIVAASRTTNLIHHYFNTLGLFFPCIHPDAFLATYRQLRENGFVGARRLWLALLYMMIASVYQCESPSSPTDLTAEISESYFQWATELAMPEMLISSNLETVQLLCLMIAYLHGSSQSAQLWTLHCLTVKAAVQIGLHSTHASKGQTLLEREMRRRTWCWCIINDEQVARIVSVKLGRPITISKSLRNLVDLPVDINDIFPIMHSTRTVIAASLSAYRCEIQLSSIACDVLSHLYGDNAGVEDDLSIFDTLRLGFDFSWKLSEWQQSVPEELRPRNVTGAAAHQPAKSPSIESQRFQAVMGLRYHGLCALVQRPVVLKFLGFDSDHDDDAAGQMNLLRDSGVAALRRCIRSCRECIALAKAIVDHWQDHRVLLSGAWWLTAYHAFGTSLTLFGISLVSTKSGFSDLLSADEIKTIRSSLRDAGELLSRYNDTLVISRCHECLENFLHLYDLIDPIRPGQGGENGPGFGALATGVFHDARYGFASFDVDSFNRPGMPEFGNFDWGGSLG</sequence>
<dbReference type="PANTHER" id="PTHR47424">
    <property type="entry name" value="REGULATORY PROTEIN GAL4"/>
    <property type="match status" value="1"/>
</dbReference>
<dbReference type="AlphaFoldDB" id="A0A1J7IE11"/>
<dbReference type="InParanoid" id="A0A1J7IE11"/>
<proteinExistence type="predicted"/>
<dbReference type="SMART" id="SM00906">
    <property type="entry name" value="Fungal_trans"/>
    <property type="match status" value="1"/>
</dbReference>
<dbReference type="SUPFAM" id="SSF57701">
    <property type="entry name" value="Zn2/Cys6 DNA-binding domain"/>
    <property type="match status" value="1"/>
</dbReference>
<evidence type="ECO:0000256" key="5">
    <source>
        <dbReference type="ARBA" id="ARBA00023242"/>
    </source>
</evidence>
<dbReference type="Proteomes" id="UP000182658">
    <property type="component" value="Unassembled WGS sequence"/>
</dbReference>
<organism evidence="8 9">
    <name type="scientific">Coniochaeta ligniaria NRRL 30616</name>
    <dbReference type="NCBI Taxonomy" id="1408157"/>
    <lineage>
        <taxon>Eukaryota</taxon>
        <taxon>Fungi</taxon>
        <taxon>Dikarya</taxon>
        <taxon>Ascomycota</taxon>
        <taxon>Pezizomycotina</taxon>
        <taxon>Sordariomycetes</taxon>
        <taxon>Sordariomycetidae</taxon>
        <taxon>Coniochaetales</taxon>
        <taxon>Coniochaetaceae</taxon>
        <taxon>Coniochaeta</taxon>
    </lineage>
</organism>
<evidence type="ECO:0000313" key="9">
    <source>
        <dbReference type="Proteomes" id="UP000182658"/>
    </source>
</evidence>
<dbReference type="InterPro" id="IPR051127">
    <property type="entry name" value="Fungal_SecMet_Regulators"/>
</dbReference>
<dbReference type="InterPro" id="IPR036864">
    <property type="entry name" value="Zn2-C6_fun-type_DNA-bd_sf"/>
</dbReference>
<feature type="domain" description="Zn(2)-C6 fungal-type" evidence="7">
    <location>
        <begin position="16"/>
        <end position="46"/>
    </location>
</feature>
<protein>
    <recommendedName>
        <fullName evidence="7">Zn(2)-C6 fungal-type domain-containing protein</fullName>
    </recommendedName>
</protein>
<dbReference type="Pfam" id="PF00172">
    <property type="entry name" value="Zn_clus"/>
    <property type="match status" value="1"/>
</dbReference>
<keyword evidence="4" id="KW-0804">Transcription</keyword>
<dbReference type="GO" id="GO:0000981">
    <property type="term" value="F:DNA-binding transcription factor activity, RNA polymerase II-specific"/>
    <property type="evidence" value="ECO:0007669"/>
    <property type="project" value="InterPro"/>
</dbReference>
<feature type="region of interest" description="Disordered" evidence="6">
    <location>
        <begin position="79"/>
        <end position="133"/>
    </location>
</feature>
<evidence type="ECO:0000259" key="7">
    <source>
        <dbReference type="PROSITE" id="PS50048"/>
    </source>
</evidence>
<dbReference type="GO" id="GO:0008270">
    <property type="term" value="F:zinc ion binding"/>
    <property type="evidence" value="ECO:0007669"/>
    <property type="project" value="InterPro"/>
</dbReference>
<evidence type="ECO:0000256" key="4">
    <source>
        <dbReference type="ARBA" id="ARBA00023163"/>
    </source>
</evidence>
<dbReference type="PANTHER" id="PTHR47424:SF3">
    <property type="entry name" value="REGULATORY PROTEIN GAL4"/>
    <property type="match status" value="1"/>
</dbReference>
<dbReference type="GO" id="GO:0005634">
    <property type="term" value="C:nucleus"/>
    <property type="evidence" value="ECO:0007669"/>
    <property type="project" value="TreeGrafter"/>
</dbReference>
<feature type="region of interest" description="Disordered" evidence="6">
    <location>
        <begin position="164"/>
        <end position="189"/>
    </location>
</feature>
<dbReference type="EMBL" id="KV875101">
    <property type="protein sequence ID" value="OIW25653.1"/>
    <property type="molecule type" value="Genomic_DNA"/>
</dbReference>
<dbReference type="GO" id="GO:0006351">
    <property type="term" value="P:DNA-templated transcription"/>
    <property type="evidence" value="ECO:0007669"/>
    <property type="project" value="InterPro"/>
</dbReference>
<gene>
    <name evidence="8" type="ORF">CONLIGDRAFT_663373</name>
</gene>
<dbReference type="CDD" id="cd12148">
    <property type="entry name" value="fungal_TF_MHR"/>
    <property type="match status" value="1"/>
</dbReference>
<name>A0A1J7IE11_9PEZI</name>
<dbReference type="SMART" id="SM00066">
    <property type="entry name" value="GAL4"/>
    <property type="match status" value="1"/>
</dbReference>
<evidence type="ECO:0000256" key="3">
    <source>
        <dbReference type="ARBA" id="ARBA00023125"/>
    </source>
</evidence>
<dbReference type="STRING" id="1408157.A0A1J7IE11"/>
<keyword evidence="3" id="KW-0238">DNA-binding</keyword>
<reference evidence="8 9" key="1">
    <citation type="submission" date="2016-10" db="EMBL/GenBank/DDBJ databases">
        <title>Draft genome sequence of Coniochaeta ligniaria NRRL30616, a lignocellulolytic fungus for bioabatement of inhibitors in plant biomass hydrolysates.</title>
        <authorList>
            <consortium name="DOE Joint Genome Institute"/>
            <person name="Jimenez D.J."/>
            <person name="Hector R.E."/>
            <person name="Riley R."/>
            <person name="Sun H."/>
            <person name="Grigoriev I.V."/>
            <person name="Van Elsas J.D."/>
            <person name="Nichols N.N."/>
        </authorList>
    </citation>
    <scope>NUCLEOTIDE SEQUENCE [LARGE SCALE GENOMIC DNA]</scope>
    <source>
        <strain evidence="8 9">NRRL 30616</strain>
    </source>
</reference>
<evidence type="ECO:0000256" key="6">
    <source>
        <dbReference type="SAM" id="MobiDB-lite"/>
    </source>
</evidence>
<keyword evidence="2" id="KW-0805">Transcription regulation</keyword>
<keyword evidence="9" id="KW-1185">Reference proteome</keyword>
<keyword evidence="5" id="KW-0539">Nucleus</keyword>
<keyword evidence="1" id="KW-0479">Metal-binding</keyword>
<dbReference type="PROSITE" id="PS00463">
    <property type="entry name" value="ZN2_CY6_FUNGAL_1"/>
    <property type="match status" value="1"/>
</dbReference>
<dbReference type="CDD" id="cd00067">
    <property type="entry name" value="GAL4"/>
    <property type="match status" value="1"/>
</dbReference>
<dbReference type="OrthoDB" id="3364175at2759"/>
<dbReference type="Pfam" id="PF04082">
    <property type="entry name" value="Fungal_trans"/>
    <property type="match status" value="1"/>
</dbReference>
<dbReference type="InterPro" id="IPR001138">
    <property type="entry name" value="Zn2Cys6_DnaBD"/>
</dbReference>
<evidence type="ECO:0000256" key="2">
    <source>
        <dbReference type="ARBA" id="ARBA00023015"/>
    </source>
</evidence>
<evidence type="ECO:0000256" key="1">
    <source>
        <dbReference type="ARBA" id="ARBA00022723"/>
    </source>
</evidence>
<dbReference type="Gene3D" id="4.10.240.10">
    <property type="entry name" value="Zn(2)-C6 fungal-type DNA-binding domain"/>
    <property type="match status" value="1"/>
</dbReference>
<dbReference type="GO" id="GO:0000435">
    <property type="term" value="P:positive regulation of transcription from RNA polymerase II promoter by galactose"/>
    <property type="evidence" value="ECO:0007669"/>
    <property type="project" value="TreeGrafter"/>
</dbReference>
<dbReference type="PROSITE" id="PS50048">
    <property type="entry name" value="ZN2_CY6_FUNGAL_2"/>
    <property type="match status" value="1"/>
</dbReference>